<proteinExistence type="inferred from homology"/>
<name>G6YTF3_9GAMM</name>
<dbReference type="PANTHER" id="PTHR43731">
    <property type="entry name" value="RHOMBOID PROTEASE"/>
    <property type="match status" value="1"/>
</dbReference>
<dbReference type="SUPFAM" id="SSF144091">
    <property type="entry name" value="Rhomboid-like"/>
    <property type="match status" value="1"/>
</dbReference>
<protein>
    <submittedName>
        <fullName evidence="9">Rhomboid family protein</fullName>
    </submittedName>
</protein>
<dbReference type="PATRIC" id="fig|1094979.3.peg.2077"/>
<feature type="transmembrane region" description="Helical" evidence="7">
    <location>
        <begin position="245"/>
        <end position="269"/>
    </location>
</feature>
<evidence type="ECO:0000256" key="3">
    <source>
        <dbReference type="ARBA" id="ARBA00022692"/>
    </source>
</evidence>
<dbReference type="GO" id="GO:0004252">
    <property type="term" value="F:serine-type endopeptidase activity"/>
    <property type="evidence" value="ECO:0007669"/>
    <property type="project" value="InterPro"/>
</dbReference>
<evidence type="ECO:0000313" key="10">
    <source>
        <dbReference type="Proteomes" id="UP000003208"/>
    </source>
</evidence>
<keyword evidence="4" id="KW-0378">Hydrolase</keyword>
<evidence type="ECO:0000259" key="8">
    <source>
        <dbReference type="Pfam" id="PF01694"/>
    </source>
</evidence>
<gene>
    <name evidence="9" type="ORF">KYE_10724</name>
</gene>
<evidence type="ECO:0000256" key="7">
    <source>
        <dbReference type="SAM" id="Phobius"/>
    </source>
</evidence>
<dbReference type="PANTHER" id="PTHR43731:SF14">
    <property type="entry name" value="PRESENILIN-ASSOCIATED RHOMBOID-LIKE PROTEIN, MITOCHONDRIAL"/>
    <property type="match status" value="1"/>
</dbReference>
<dbReference type="InterPro" id="IPR011990">
    <property type="entry name" value="TPR-like_helical_dom_sf"/>
</dbReference>
<reference evidence="9 10" key="1">
    <citation type="journal article" date="2012" name="J. Bacteriol.">
        <title>Genome sequence of deep-sea manganese-oxidizing bacterium Marinobacter manganoxydans MnI7-9.</title>
        <authorList>
            <person name="Wang H."/>
            <person name="Li H."/>
            <person name="Shao Z."/>
            <person name="Liao S."/>
            <person name="Johnstone L."/>
            <person name="Rensing C."/>
            <person name="Wang G."/>
        </authorList>
    </citation>
    <scope>NUCLEOTIDE SEQUENCE [LARGE SCALE GENOMIC DNA]</scope>
    <source>
        <strain evidence="9 10">MnI7-9</strain>
    </source>
</reference>
<accession>G6YTF3</accession>
<keyword evidence="5 7" id="KW-1133">Transmembrane helix</keyword>
<organism evidence="9 10">
    <name type="scientific">Marinobacter manganoxydans MnI7-9</name>
    <dbReference type="NCBI Taxonomy" id="1094979"/>
    <lineage>
        <taxon>Bacteria</taxon>
        <taxon>Pseudomonadati</taxon>
        <taxon>Pseudomonadota</taxon>
        <taxon>Gammaproteobacteria</taxon>
        <taxon>Pseudomonadales</taxon>
        <taxon>Marinobacteraceae</taxon>
        <taxon>Marinobacter</taxon>
    </lineage>
</organism>
<comment type="subcellular location">
    <subcellularLocation>
        <location evidence="1">Membrane</location>
        <topology evidence="1">Multi-pass membrane protein</topology>
    </subcellularLocation>
</comment>
<evidence type="ECO:0000313" key="9">
    <source>
        <dbReference type="EMBL" id="EHJ04604.1"/>
    </source>
</evidence>
<dbReference type="EMBL" id="AGTR01000037">
    <property type="protein sequence ID" value="EHJ04604.1"/>
    <property type="molecule type" value="Genomic_DNA"/>
</dbReference>
<comment type="similarity">
    <text evidence="2">Belongs to the peptidase S54 family.</text>
</comment>
<feature type="transmembrane region" description="Helical" evidence="7">
    <location>
        <begin position="196"/>
        <end position="214"/>
    </location>
</feature>
<dbReference type="Gene3D" id="1.25.40.10">
    <property type="entry name" value="Tetratricopeptide repeat domain"/>
    <property type="match status" value="1"/>
</dbReference>
<sequence>MLIIPAENAINWKRPPWVTLGLIMACLLVFLFYQGGDSRKLEQAVEQYLAADLYELEAPAYEDYLQRQIQFQGEESRVYELQQFQQLRQENENFWLAINLMMDREFYQYLLQNRDVIWAPAERAHWQEQRSAIEQEYLQKLSANQLGLVPADLSLYTLITYQFLHGGWGHIIGNLIFLFLLGFTVEKALGPGRYLIAYLVCGALSGLMFTAVSAGSYVPLVGASGSISGLMGMYVAIYGLQKIRFFYFLGVYFNYFRAPAIALLPVWVGKEIYDYWYAGATGIAYMAHAGGLIAGAGLVWLLGKSWLQVREEFFEPEEEEQDARFTTGYAQAMASLGRMEFDLARRQFEALREHYPERPILLEHLYHLAKLRPDLPQYRDRARELMNDALGRRQPEQTIAIWQEYLAKGEPHHPLTAEDHNRVLFSSLKQHDLKAAEKAFERLRSTGDELLTTEACRLLAEEFEKRQMTPKARHYQQVLEAAHF</sequence>
<feature type="domain" description="Peptidase S54 rhomboid" evidence="8">
    <location>
        <begin position="154"/>
        <end position="304"/>
    </location>
</feature>
<evidence type="ECO:0000256" key="2">
    <source>
        <dbReference type="ARBA" id="ARBA00009045"/>
    </source>
</evidence>
<dbReference type="AlphaFoldDB" id="G6YTF3"/>
<dbReference type="Gene3D" id="1.20.1540.10">
    <property type="entry name" value="Rhomboid-like"/>
    <property type="match status" value="1"/>
</dbReference>
<feature type="transmembrane region" description="Helical" evidence="7">
    <location>
        <begin position="275"/>
        <end position="302"/>
    </location>
</feature>
<feature type="transmembrane region" description="Helical" evidence="7">
    <location>
        <begin position="220"/>
        <end position="238"/>
    </location>
</feature>
<evidence type="ECO:0000256" key="6">
    <source>
        <dbReference type="ARBA" id="ARBA00023136"/>
    </source>
</evidence>
<dbReference type="Pfam" id="PF01694">
    <property type="entry name" value="Rhomboid"/>
    <property type="match status" value="1"/>
</dbReference>
<dbReference type="InterPro" id="IPR050925">
    <property type="entry name" value="Rhomboid_protease_S54"/>
</dbReference>
<feature type="transmembrane region" description="Helical" evidence="7">
    <location>
        <begin position="15"/>
        <end position="33"/>
    </location>
</feature>
<keyword evidence="6 7" id="KW-0472">Membrane</keyword>
<dbReference type="RefSeq" id="WP_008173052.1">
    <property type="nucleotide sequence ID" value="NZ_AGTR01000037.1"/>
</dbReference>
<keyword evidence="3 7" id="KW-0812">Transmembrane</keyword>
<dbReference type="GO" id="GO:0016020">
    <property type="term" value="C:membrane"/>
    <property type="evidence" value="ECO:0007669"/>
    <property type="project" value="UniProtKB-SubCell"/>
</dbReference>
<dbReference type="InterPro" id="IPR035952">
    <property type="entry name" value="Rhomboid-like_sf"/>
</dbReference>
<evidence type="ECO:0000256" key="5">
    <source>
        <dbReference type="ARBA" id="ARBA00022989"/>
    </source>
</evidence>
<evidence type="ECO:0000256" key="1">
    <source>
        <dbReference type="ARBA" id="ARBA00004141"/>
    </source>
</evidence>
<dbReference type="Proteomes" id="UP000003208">
    <property type="component" value="Unassembled WGS sequence"/>
</dbReference>
<keyword evidence="10" id="KW-1185">Reference proteome</keyword>
<feature type="transmembrane region" description="Helical" evidence="7">
    <location>
        <begin position="170"/>
        <end position="189"/>
    </location>
</feature>
<evidence type="ECO:0000256" key="4">
    <source>
        <dbReference type="ARBA" id="ARBA00022801"/>
    </source>
</evidence>
<dbReference type="InterPro" id="IPR022764">
    <property type="entry name" value="Peptidase_S54_rhomboid_dom"/>
</dbReference>